<sequence>MVFVADVSRCKLKNSEKPVTSILKNENSLYTQPIKRRPMVYTKPYKKPTPKIESETTYGSSYMKFDCTPRPRINYGKYEKAIADKTGKFDFETMYKLSYQASAGKVRKPFVPKPQLSINGCHDMITIYETSYLNPGYVKTEPFKPYTIKIPCSTSMDYNSVMKESYQKFDVPYDISRPRKRGFWQTKFKTDYSTTNQLSYKHVEPVLKKTRLFYKPIISACIEKDTVYSTSYQPPGYQVSKKNMISE</sequence>
<organism evidence="1 2">
    <name type="scientific">Xylocopa violacea</name>
    <name type="common">Violet carpenter bee</name>
    <name type="synonym">Apis violacea</name>
    <dbReference type="NCBI Taxonomy" id="135666"/>
    <lineage>
        <taxon>Eukaryota</taxon>
        <taxon>Metazoa</taxon>
        <taxon>Ecdysozoa</taxon>
        <taxon>Arthropoda</taxon>
        <taxon>Hexapoda</taxon>
        <taxon>Insecta</taxon>
        <taxon>Pterygota</taxon>
        <taxon>Neoptera</taxon>
        <taxon>Endopterygota</taxon>
        <taxon>Hymenoptera</taxon>
        <taxon>Apocrita</taxon>
        <taxon>Aculeata</taxon>
        <taxon>Apoidea</taxon>
        <taxon>Anthophila</taxon>
        <taxon>Apidae</taxon>
        <taxon>Xylocopa</taxon>
        <taxon>Xylocopa</taxon>
    </lineage>
</organism>
<protein>
    <submittedName>
        <fullName evidence="1">Uncharacterized protein</fullName>
    </submittedName>
</protein>
<dbReference type="EMBL" id="CAXAJV020001280">
    <property type="protein sequence ID" value="CAL7933067.1"/>
    <property type="molecule type" value="Genomic_DNA"/>
</dbReference>
<name>A0ABP1MZ76_XYLVO</name>
<gene>
    <name evidence="1" type="ORF">XYLVIOL_LOCUS280</name>
</gene>
<evidence type="ECO:0000313" key="2">
    <source>
        <dbReference type="Proteomes" id="UP001642520"/>
    </source>
</evidence>
<reference evidence="1 2" key="1">
    <citation type="submission" date="2024-08" db="EMBL/GenBank/DDBJ databases">
        <authorList>
            <person name="Will J Nash"/>
            <person name="Angela Man"/>
            <person name="Seanna McTaggart"/>
            <person name="Kendall Baker"/>
            <person name="Tom Barker"/>
            <person name="Leah Catchpole"/>
            <person name="Alex Durrant"/>
            <person name="Karim Gharbi"/>
            <person name="Naomi Irish"/>
            <person name="Gemy Kaithakottil"/>
            <person name="Debby Ku"/>
            <person name="Aaliyah Providence"/>
            <person name="Felix Shaw"/>
            <person name="David Swarbreck"/>
            <person name="Chris Watkins"/>
            <person name="Ann M. McCartney"/>
            <person name="Giulio Formenti"/>
            <person name="Alice Mouton"/>
            <person name="Noel Vella"/>
            <person name="Bjorn M von Reumont"/>
            <person name="Adriana Vella"/>
            <person name="Wilfried Haerty"/>
        </authorList>
    </citation>
    <scope>NUCLEOTIDE SEQUENCE [LARGE SCALE GENOMIC DNA]</scope>
</reference>
<evidence type="ECO:0000313" key="1">
    <source>
        <dbReference type="EMBL" id="CAL7933067.1"/>
    </source>
</evidence>
<keyword evidence="2" id="KW-1185">Reference proteome</keyword>
<dbReference type="Proteomes" id="UP001642520">
    <property type="component" value="Unassembled WGS sequence"/>
</dbReference>
<comment type="caution">
    <text evidence="1">The sequence shown here is derived from an EMBL/GenBank/DDBJ whole genome shotgun (WGS) entry which is preliminary data.</text>
</comment>
<accession>A0ABP1MZ76</accession>
<proteinExistence type="predicted"/>